<protein>
    <submittedName>
        <fullName evidence="2">Uncharacterized protein</fullName>
    </submittedName>
</protein>
<feature type="transmembrane region" description="Helical" evidence="1">
    <location>
        <begin position="42"/>
        <end position="60"/>
    </location>
</feature>
<sequence length="70" mass="7865">MSNENRSNSIRIVLLLFIVTIVAFAFSQFMSRLTDFSPPVTALFNLFVAAIIVAVVYAIIRISKRSKNDN</sequence>
<keyword evidence="1" id="KW-1133">Transmembrane helix</keyword>
<evidence type="ECO:0000313" key="2">
    <source>
        <dbReference type="EMBL" id="PAE88758.1"/>
    </source>
</evidence>
<evidence type="ECO:0000313" key="3">
    <source>
        <dbReference type="Proteomes" id="UP000216207"/>
    </source>
</evidence>
<reference evidence="2 3" key="1">
    <citation type="submission" date="2017-07" db="EMBL/GenBank/DDBJ databases">
        <title>Isolation and whole genome analysis of endospore-forming bacteria from heroin.</title>
        <authorList>
            <person name="Kalinowski J."/>
            <person name="Ahrens B."/>
            <person name="Al-Dilaimi A."/>
            <person name="Winkler A."/>
            <person name="Wibberg D."/>
            <person name="Schleenbecker U."/>
            <person name="Ruckert C."/>
            <person name="Wolfel R."/>
            <person name="Grass G."/>
        </authorList>
    </citation>
    <scope>NUCLEOTIDE SEQUENCE [LARGE SCALE GENOMIC DNA]</scope>
    <source>
        <strain evidence="2 3">7539</strain>
    </source>
</reference>
<dbReference type="Proteomes" id="UP000216207">
    <property type="component" value="Unassembled WGS sequence"/>
</dbReference>
<evidence type="ECO:0000256" key="1">
    <source>
        <dbReference type="SAM" id="Phobius"/>
    </source>
</evidence>
<dbReference type="EMBL" id="NPCC01000012">
    <property type="protein sequence ID" value="PAE88758.1"/>
    <property type="molecule type" value="Genomic_DNA"/>
</dbReference>
<feature type="transmembrane region" description="Helical" evidence="1">
    <location>
        <begin position="12"/>
        <end position="30"/>
    </location>
</feature>
<proteinExistence type="predicted"/>
<name>A0A268NZ92_SHOCL</name>
<keyword evidence="1" id="KW-0812">Transmembrane</keyword>
<accession>A0A268NZ92</accession>
<gene>
    <name evidence="2" type="ORF">CHH72_10285</name>
</gene>
<keyword evidence="1" id="KW-0472">Membrane</keyword>
<comment type="caution">
    <text evidence="2">The sequence shown here is derived from an EMBL/GenBank/DDBJ whole genome shotgun (WGS) entry which is preliminary data.</text>
</comment>
<organism evidence="2 3">
    <name type="scientific">Shouchella clausii</name>
    <name type="common">Alkalihalobacillus clausii</name>
    <dbReference type="NCBI Taxonomy" id="79880"/>
    <lineage>
        <taxon>Bacteria</taxon>
        <taxon>Bacillati</taxon>
        <taxon>Bacillota</taxon>
        <taxon>Bacilli</taxon>
        <taxon>Bacillales</taxon>
        <taxon>Bacillaceae</taxon>
        <taxon>Shouchella</taxon>
    </lineage>
</organism>
<dbReference type="AlphaFoldDB" id="A0A268NZ92"/>